<dbReference type="Proteomes" id="UP000694036">
    <property type="component" value="Chromosome"/>
</dbReference>
<protein>
    <submittedName>
        <fullName evidence="3">Uncharacterized protein</fullName>
    </submittedName>
</protein>
<reference evidence="3 4" key="1">
    <citation type="journal article" date="2021" name="Environ. Microbiol.">
        <title>New insights into the diversity and evolution of the archaeal mobilome from three complete genomes of Saccharolobus shibatae.</title>
        <authorList>
            <person name="Medvedeva S."/>
            <person name="Brandt D."/>
            <person name="Cvirkaite-Krupovic V."/>
            <person name="Liu Y."/>
            <person name="Severinov K."/>
            <person name="Ishino S."/>
            <person name="Ishino Y."/>
            <person name="Prangishvili D."/>
            <person name="Kalinowski J."/>
            <person name="Krupovic M."/>
        </authorList>
    </citation>
    <scope>NUCLEOTIDE SEQUENCE [LARGE SCALE GENOMIC DNA]</scope>
    <source>
        <strain evidence="2">BEU9</strain>
        <strain evidence="3 4">S38A</strain>
    </source>
</reference>
<sequence length="275" mass="31455">MKRLFTYIVKRTLLNPNLIGWGILYIVFWGIIGAYIMAPGFLKEIPFTNAKIIYQNYVAVWYSDLVILSLSALAVSIAFILFYQTGTLPYLLRYSKLKASTYVLSIYLGFLVVGLIIELLMTAVIPFMFSNNGTGIITYPSEIPTLIPILILGSLFFISFSTFLAIITIKFKGMRMQNLISFIPLILGFIFYSLFTFSEYPNILDYTSPYLSMMLLLYYGYTGNIPPINFQNAQERVSVDALILSSVLWTLIITIIDIIMIRRIYLTNIEESRQL</sequence>
<feature type="transmembrane region" description="Helical" evidence="1">
    <location>
        <begin position="104"/>
        <end position="125"/>
    </location>
</feature>
<feature type="transmembrane region" description="Helical" evidence="1">
    <location>
        <begin position="145"/>
        <end position="167"/>
    </location>
</feature>
<keyword evidence="1" id="KW-0472">Membrane</keyword>
<dbReference type="RefSeq" id="WP_261310021.1">
    <property type="nucleotide sequence ID" value="NZ_CP077713.1"/>
</dbReference>
<evidence type="ECO:0000313" key="4">
    <source>
        <dbReference type="Proteomes" id="UP000694036"/>
    </source>
</evidence>
<gene>
    <name evidence="2" type="ORF">J5U21_01984</name>
    <name evidence="3" type="ORF">J5U22_01935</name>
</gene>
<feature type="transmembrane region" description="Helical" evidence="1">
    <location>
        <begin position="242"/>
        <end position="265"/>
    </location>
</feature>
<name>A0A8F5C1L0_9CREN</name>
<dbReference type="AlphaFoldDB" id="A0A8F5C1L0"/>
<dbReference type="Proteomes" id="UP000693941">
    <property type="component" value="Chromosome"/>
</dbReference>
<feature type="transmembrane region" description="Helical" evidence="1">
    <location>
        <begin position="61"/>
        <end position="83"/>
    </location>
</feature>
<proteinExistence type="predicted"/>
<accession>A0A8F5C1L0</accession>
<feature type="transmembrane region" description="Helical" evidence="1">
    <location>
        <begin position="203"/>
        <end position="221"/>
    </location>
</feature>
<feature type="transmembrane region" description="Helical" evidence="1">
    <location>
        <begin position="179"/>
        <end position="197"/>
    </location>
</feature>
<evidence type="ECO:0000313" key="2">
    <source>
        <dbReference type="EMBL" id="QXJ32333.1"/>
    </source>
</evidence>
<dbReference type="EMBL" id="CP077715">
    <property type="protein sequence ID" value="QXJ32333.1"/>
    <property type="molecule type" value="Genomic_DNA"/>
</dbReference>
<evidence type="ECO:0000313" key="3">
    <source>
        <dbReference type="EMBL" id="QXJ35388.1"/>
    </source>
</evidence>
<evidence type="ECO:0000256" key="1">
    <source>
        <dbReference type="SAM" id="Phobius"/>
    </source>
</evidence>
<dbReference type="GeneID" id="75046204"/>
<keyword evidence="1" id="KW-1133">Transmembrane helix</keyword>
<dbReference type="EMBL" id="CP077713">
    <property type="protein sequence ID" value="QXJ35388.1"/>
    <property type="molecule type" value="Genomic_DNA"/>
</dbReference>
<keyword evidence="1" id="KW-0812">Transmembrane</keyword>
<feature type="transmembrane region" description="Helical" evidence="1">
    <location>
        <begin position="21"/>
        <end position="41"/>
    </location>
</feature>
<organism evidence="3 4">
    <name type="scientific">Saccharolobus shibatae</name>
    <dbReference type="NCBI Taxonomy" id="2286"/>
    <lineage>
        <taxon>Archaea</taxon>
        <taxon>Thermoproteota</taxon>
        <taxon>Thermoprotei</taxon>
        <taxon>Sulfolobales</taxon>
        <taxon>Sulfolobaceae</taxon>
        <taxon>Saccharolobus</taxon>
    </lineage>
</organism>
<keyword evidence="4" id="KW-1185">Reference proteome</keyword>